<protein>
    <submittedName>
        <fullName evidence="1">Uncharacterized protein</fullName>
    </submittedName>
</protein>
<evidence type="ECO:0000313" key="1">
    <source>
        <dbReference type="EMBL" id="KAF9474808.1"/>
    </source>
</evidence>
<sequence length="246" mass="27372">MHRHTLIQSIVSCVYHTLLDPHTPLLCGRTEVLALPHSLCSSSPYTCRSHHPIHPLLASSFNVSPATAHILPYSTRHVSQEPRVYDSQFSLIGQEMPRPASPLFNRPATSPSFVFPPRPESGVLASPTSNACIRTRPPQPVLRAMDVAAPYFLTHPTRTSELAQNTNCLDALSSNIFHNVFHHHQPHPRHTIHRFPPPFPFTVSTPLIHLTSPVPALFRFQARIAANSTPSYRSHVSSNGRCSHEP</sequence>
<proteinExistence type="predicted"/>
<gene>
    <name evidence="1" type="ORF">BDN70DRAFT_295870</name>
</gene>
<evidence type="ECO:0000313" key="2">
    <source>
        <dbReference type="Proteomes" id="UP000807469"/>
    </source>
</evidence>
<comment type="caution">
    <text evidence="1">The sequence shown here is derived from an EMBL/GenBank/DDBJ whole genome shotgun (WGS) entry which is preliminary data.</text>
</comment>
<accession>A0A9P5YTG3</accession>
<organism evidence="1 2">
    <name type="scientific">Pholiota conissans</name>
    <dbReference type="NCBI Taxonomy" id="109636"/>
    <lineage>
        <taxon>Eukaryota</taxon>
        <taxon>Fungi</taxon>
        <taxon>Dikarya</taxon>
        <taxon>Basidiomycota</taxon>
        <taxon>Agaricomycotina</taxon>
        <taxon>Agaricomycetes</taxon>
        <taxon>Agaricomycetidae</taxon>
        <taxon>Agaricales</taxon>
        <taxon>Agaricineae</taxon>
        <taxon>Strophariaceae</taxon>
        <taxon>Pholiota</taxon>
    </lineage>
</organism>
<reference evidence="1" key="1">
    <citation type="submission" date="2020-11" db="EMBL/GenBank/DDBJ databases">
        <authorList>
            <consortium name="DOE Joint Genome Institute"/>
            <person name="Ahrendt S."/>
            <person name="Riley R."/>
            <person name="Andreopoulos W."/>
            <person name="Labutti K."/>
            <person name="Pangilinan J."/>
            <person name="Ruiz-Duenas F.J."/>
            <person name="Barrasa J.M."/>
            <person name="Sanchez-Garcia M."/>
            <person name="Camarero S."/>
            <person name="Miyauchi S."/>
            <person name="Serrano A."/>
            <person name="Linde D."/>
            <person name="Babiker R."/>
            <person name="Drula E."/>
            <person name="Ayuso-Fernandez I."/>
            <person name="Pacheco R."/>
            <person name="Padilla G."/>
            <person name="Ferreira P."/>
            <person name="Barriuso J."/>
            <person name="Kellner H."/>
            <person name="Castanera R."/>
            <person name="Alfaro M."/>
            <person name="Ramirez L."/>
            <person name="Pisabarro A.G."/>
            <person name="Kuo A."/>
            <person name="Tritt A."/>
            <person name="Lipzen A."/>
            <person name="He G."/>
            <person name="Yan M."/>
            <person name="Ng V."/>
            <person name="Cullen D."/>
            <person name="Martin F."/>
            <person name="Rosso M.-N."/>
            <person name="Henrissat B."/>
            <person name="Hibbett D."/>
            <person name="Martinez A.T."/>
            <person name="Grigoriev I.V."/>
        </authorList>
    </citation>
    <scope>NUCLEOTIDE SEQUENCE</scope>
    <source>
        <strain evidence="1">CIRM-BRFM 674</strain>
    </source>
</reference>
<dbReference type="EMBL" id="MU155361">
    <property type="protein sequence ID" value="KAF9474808.1"/>
    <property type="molecule type" value="Genomic_DNA"/>
</dbReference>
<keyword evidence="2" id="KW-1185">Reference proteome</keyword>
<name>A0A9P5YTG3_9AGAR</name>
<dbReference type="Proteomes" id="UP000807469">
    <property type="component" value="Unassembled WGS sequence"/>
</dbReference>
<dbReference type="AlphaFoldDB" id="A0A9P5YTG3"/>